<dbReference type="AlphaFoldDB" id="A0A397S3V7"/>
<proteinExistence type="predicted"/>
<dbReference type="OrthoDB" id="1618373at2759"/>
<organism evidence="1 2">
    <name type="scientific">Glomus cerebriforme</name>
    <dbReference type="NCBI Taxonomy" id="658196"/>
    <lineage>
        <taxon>Eukaryota</taxon>
        <taxon>Fungi</taxon>
        <taxon>Fungi incertae sedis</taxon>
        <taxon>Mucoromycota</taxon>
        <taxon>Glomeromycotina</taxon>
        <taxon>Glomeromycetes</taxon>
        <taxon>Glomerales</taxon>
        <taxon>Glomeraceae</taxon>
        <taxon>Glomus</taxon>
    </lineage>
</organism>
<keyword evidence="2" id="KW-1185">Reference proteome</keyword>
<evidence type="ECO:0000313" key="2">
    <source>
        <dbReference type="Proteomes" id="UP000265703"/>
    </source>
</evidence>
<protein>
    <submittedName>
        <fullName evidence="1">Uncharacterized protein</fullName>
    </submittedName>
</protein>
<evidence type="ECO:0000313" key="1">
    <source>
        <dbReference type="EMBL" id="RIA79045.1"/>
    </source>
</evidence>
<accession>A0A397S3V7</accession>
<dbReference type="EMBL" id="QKYT01001632">
    <property type="protein sequence ID" value="RIA79045.1"/>
    <property type="molecule type" value="Genomic_DNA"/>
</dbReference>
<name>A0A397S3V7_9GLOM</name>
<sequence length="53" mass="5772">MLHRLCGPPSIPLSFNLATVLPRRNAQSVSCATEVQAPQQLAFIVYGVDYQGI</sequence>
<gene>
    <name evidence="1" type="ORF">C1645_133682</name>
</gene>
<reference evidence="1 2" key="1">
    <citation type="submission" date="2018-06" db="EMBL/GenBank/DDBJ databases">
        <title>Comparative genomics reveals the genomic features of Rhizophagus irregularis, R. cerebriforme, R. diaphanum and Gigaspora rosea, and their symbiotic lifestyle signature.</title>
        <authorList>
            <person name="Morin E."/>
            <person name="San Clemente H."/>
            <person name="Chen E.C.H."/>
            <person name="De La Providencia I."/>
            <person name="Hainaut M."/>
            <person name="Kuo A."/>
            <person name="Kohler A."/>
            <person name="Murat C."/>
            <person name="Tang N."/>
            <person name="Roy S."/>
            <person name="Loubradou J."/>
            <person name="Henrissat B."/>
            <person name="Grigoriev I.V."/>
            <person name="Corradi N."/>
            <person name="Roux C."/>
            <person name="Martin F.M."/>
        </authorList>
    </citation>
    <scope>NUCLEOTIDE SEQUENCE [LARGE SCALE GENOMIC DNA]</scope>
    <source>
        <strain evidence="1 2">DAOM 227022</strain>
    </source>
</reference>
<dbReference type="Proteomes" id="UP000265703">
    <property type="component" value="Unassembled WGS sequence"/>
</dbReference>
<comment type="caution">
    <text evidence="1">The sequence shown here is derived from an EMBL/GenBank/DDBJ whole genome shotgun (WGS) entry which is preliminary data.</text>
</comment>